<feature type="domain" description="TRPM-like" evidence="8">
    <location>
        <begin position="321"/>
        <end position="489"/>
    </location>
</feature>
<evidence type="ECO:0000259" key="7">
    <source>
        <dbReference type="Pfam" id="PF00520"/>
    </source>
</evidence>
<dbReference type="PANTHER" id="PTHR13800:SF1">
    <property type="entry name" value="TRANSIENT RECEPTOR POTENTIAL CATION CHANNEL TRPM"/>
    <property type="match status" value="1"/>
</dbReference>
<evidence type="ECO:0000313" key="10">
    <source>
        <dbReference type="RefSeq" id="XP_055882159.1"/>
    </source>
</evidence>
<feature type="region of interest" description="Disordered" evidence="5">
    <location>
        <begin position="942"/>
        <end position="975"/>
    </location>
</feature>
<dbReference type="GeneID" id="106061649"/>
<evidence type="ECO:0000256" key="3">
    <source>
        <dbReference type="ARBA" id="ARBA00022989"/>
    </source>
</evidence>
<keyword evidence="2 6" id="KW-0812">Transmembrane</keyword>
<comment type="subcellular location">
    <subcellularLocation>
        <location evidence="1">Membrane</location>
        <topology evidence="1">Multi-pass membrane protein</topology>
    </subcellularLocation>
</comment>
<evidence type="ECO:0000256" key="5">
    <source>
        <dbReference type="SAM" id="MobiDB-lite"/>
    </source>
</evidence>
<keyword evidence="9" id="KW-1185">Reference proteome</keyword>
<gene>
    <name evidence="10" type="primary">LOC106061649</name>
</gene>
<feature type="domain" description="Ion transport" evidence="7">
    <location>
        <begin position="532"/>
        <end position="785"/>
    </location>
</feature>
<evidence type="ECO:0000256" key="6">
    <source>
        <dbReference type="SAM" id="Phobius"/>
    </source>
</evidence>
<reference evidence="10" key="1">
    <citation type="submission" date="2025-08" db="UniProtKB">
        <authorList>
            <consortium name="RefSeq"/>
        </authorList>
    </citation>
    <scope>IDENTIFICATION</scope>
</reference>
<feature type="transmembrane region" description="Helical" evidence="6">
    <location>
        <begin position="532"/>
        <end position="550"/>
    </location>
</feature>
<name>A0A9W3A4Q6_BIOGL</name>
<dbReference type="Pfam" id="PF00520">
    <property type="entry name" value="Ion_trans"/>
    <property type="match status" value="1"/>
</dbReference>
<feature type="transmembrane region" description="Helical" evidence="6">
    <location>
        <begin position="626"/>
        <end position="646"/>
    </location>
</feature>
<feature type="transmembrane region" description="Helical" evidence="6">
    <location>
        <begin position="750"/>
        <end position="775"/>
    </location>
</feature>
<dbReference type="PANTHER" id="PTHR13800">
    <property type="entry name" value="TRANSIENT RECEPTOR POTENTIAL CATION CHANNEL, SUBFAMILY M, MEMBER 6"/>
    <property type="match status" value="1"/>
</dbReference>
<keyword evidence="4 6" id="KW-0472">Membrane</keyword>
<sequence>MEKGLWNTHTWEGNRKTKYIEKNELNLKDLGIHGDPKYKLLVQLKLLPTGVKERTLRKFVCSLIKAVDYEECLLIEINDDVVNVIGSDLHLMKKKVTGIMSASKFKALKEEKNKFLNLKYSNFKRLIIVEDKRVLKIDLEGKEDFYICDIEVVRGKRAYNQCARENSREKYLSEFPSSSHNNGQKMNKPISFTNPMFITEPPDTKKPGNVGEKNNYETITSVDDGYIYHHKRNTSSDRSDSIQISFMGRTGTTNQEPHFFHLQLNDKRSVDILREQIYMRTIKMYKVPRKKIDAFYLSLSLNYVDEELTSDDILQWSEKLEKVVELIVKDFKTDFLELLLNINEERVVEILAKISKHFQHRTDQPRKYTDFLDIIPLGSSLKLLIEAIENNKFRASLYYWTKQKNLIGAALVAQNVLKEKLENTSFKNEKKKYKKYLRIYEDISIQILDSCYNKDRIRTWFLLTNEIFKWKESCITIALKTKNKLFLAQEACVMVNSLSWHNYVGEDLDILNLKHGIKETFLSPSGRCRMDMFSYLIFLTAYSVLLVSTLNKTTFHWLEAVVMSYLGIFLIKECDQCCNKICKSLKQCGYNIRDPFNILDLLSITIGFVGWAFRWAAYIIPEEDRFMIAARYLLCFDFMLYMFRFLEFFYQNKVLGPILVVIRNMVRTYIHFLLILTIFWVAYSIVSESILYPEKELKADILYSVFRRGFWAMMGEYFLDEIEHFSVGSCSNLKSENSSNMSCPTVDGEYSIPILLAAYVLFVQILMFNLLVALFNNDLSTNESKRDMIWSYQKCMLCMQYSECKILLPPFLPFSFLLRGKVGNPFKSKLNEGYIALVGFERSAAQHIIDKLIKERYSKNVSREYRKDKNETLESRIEQLLELYENQRSSNTSRGSAATHDTSISDYTQIDSQRINISDKIEKIESKVDKILELFEKHRQPSACSDDIKRNPQEIAGSGSESRQHSSRLQDQLTGSNEIRTDLFTDYTDEITYRT</sequence>
<proteinExistence type="predicted"/>
<dbReference type="RefSeq" id="XP_055882159.1">
    <property type="nucleotide sequence ID" value="XM_056026184.1"/>
</dbReference>
<organism evidence="9 10">
    <name type="scientific">Biomphalaria glabrata</name>
    <name type="common">Bloodfluke planorb</name>
    <name type="synonym">Freshwater snail</name>
    <dbReference type="NCBI Taxonomy" id="6526"/>
    <lineage>
        <taxon>Eukaryota</taxon>
        <taxon>Metazoa</taxon>
        <taxon>Spiralia</taxon>
        <taxon>Lophotrochozoa</taxon>
        <taxon>Mollusca</taxon>
        <taxon>Gastropoda</taxon>
        <taxon>Heterobranchia</taxon>
        <taxon>Euthyneura</taxon>
        <taxon>Panpulmonata</taxon>
        <taxon>Hygrophila</taxon>
        <taxon>Lymnaeoidea</taxon>
        <taxon>Planorbidae</taxon>
        <taxon>Biomphalaria</taxon>
    </lineage>
</organism>
<feature type="transmembrane region" description="Helical" evidence="6">
    <location>
        <begin position="666"/>
        <end position="686"/>
    </location>
</feature>
<dbReference type="GO" id="GO:0005886">
    <property type="term" value="C:plasma membrane"/>
    <property type="evidence" value="ECO:0007669"/>
    <property type="project" value="TreeGrafter"/>
</dbReference>
<dbReference type="InterPro" id="IPR057366">
    <property type="entry name" value="TRPM-like"/>
</dbReference>
<evidence type="ECO:0000259" key="8">
    <source>
        <dbReference type="Pfam" id="PF25508"/>
    </source>
</evidence>
<protein>
    <submittedName>
        <fullName evidence="10">Transient receptor potential cation channel subfamily M member 2-like isoform X1</fullName>
    </submittedName>
</protein>
<keyword evidence="3 6" id="KW-1133">Transmembrane helix</keyword>
<dbReference type="InterPro" id="IPR050927">
    <property type="entry name" value="TRPM"/>
</dbReference>
<dbReference type="GO" id="GO:0099604">
    <property type="term" value="F:ligand-gated calcium channel activity"/>
    <property type="evidence" value="ECO:0007669"/>
    <property type="project" value="TreeGrafter"/>
</dbReference>
<dbReference type="Pfam" id="PF25508">
    <property type="entry name" value="TRPM2"/>
    <property type="match status" value="1"/>
</dbReference>
<evidence type="ECO:0000256" key="1">
    <source>
        <dbReference type="ARBA" id="ARBA00004141"/>
    </source>
</evidence>
<evidence type="ECO:0000313" key="9">
    <source>
        <dbReference type="Proteomes" id="UP001165740"/>
    </source>
</evidence>
<dbReference type="Proteomes" id="UP001165740">
    <property type="component" value="Chromosome 4"/>
</dbReference>
<dbReference type="InterPro" id="IPR005821">
    <property type="entry name" value="Ion_trans_dom"/>
</dbReference>
<dbReference type="OrthoDB" id="9994106at2759"/>
<evidence type="ECO:0000256" key="4">
    <source>
        <dbReference type="ARBA" id="ARBA00023136"/>
    </source>
</evidence>
<evidence type="ECO:0000256" key="2">
    <source>
        <dbReference type="ARBA" id="ARBA00022692"/>
    </source>
</evidence>
<feature type="transmembrane region" description="Helical" evidence="6">
    <location>
        <begin position="601"/>
        <end position="620"/>
    </location>
</feature>
<dbReference type="AlphaFoldDB" id="A0A9W3A4Q6"/>
<accession>A0A9W3A4Q6</accession>